<feature type="transmembrane region" description="Helical" evidence="1">
    <location>
        <begin position="69"/>
        <end position="89"/>
    </location>
</feature>
<keyword evidence="1" id="KW-1133">Transmembrane helix</keyword>
<dbReference type="OrthoDB" id="2886943at2"/>
<proteinExistence type="predicted"/>
<keyword evidence="3" id="KW-1185">Reference proteome</keyword>
<evidence type="ECO:0000313" key="3">
    <source>
        <dbReference type="Proteomes" id="UP000214666"/>
    </source>
</evidence>
<feature type="transmembrane region" description="Helical" evidence="1">
    <location>
        <begin position="6"/>
        <end position="25"/>
    </location>
</feature>
<protein>
    <recommendedName>
        <fullName evidence="4">DUF2269 domain-containing protein</fullName>
    </recommendedName>
</protein>
<feature type="transmembrane region" description="Helical" evidence="1">
    <location>
        <begin position="46"/>
        <end position="63"/>
    </location>
</feature>
<dbReference type="STRING" id="172713.GCA_001705305_02156"/>
<keyword evidence="1" id="KW-0812">Transmembrane</keyword>
<dbReference type="Proteomes" id="UP000214666">
    <property type="component" value="Chromosome"/>
</dbReference>
<dbReference type="AlphaFoldDB" id="A0A222WQQ7"/>
<evidence type="ECO:0000313" key="2">
    <source>
        <dbReference type="EMBL" id="ASR48272.1"/>
    </source>
</evidence>
<sequence length="137" mass="14925">MFFLHMIGTLALGFYLVLPFLVGKIGSLSPAAQEGMVSAVQLLNRIAQFALIILLVSGIFLIIGGPYSVAWIIIVFVLFLAISAIGGIMGKPLRLALEALRNNQPINGYIGKMRTFSTLLAVFLILITFLMVYSHII</sequence>
<gene>
    <name evidence="2" type="ORF">B4V02_17010</name>
</gene>
<accession>A0A222WQQ7</accession>
<dbReference type="EMBL" id="CP020028">
    <property type="protein sequence ID" value="ASR48272.1"/>
    <property type="molecule type" value="Genomic_DNA"/>
</dbReference>
<feature type="transmembrane region" description="Helical" evidence="1">
    <location>
        <begin position="116"/>
        <end position="136"/>
    </location>
</feature>
<evidence type="ECO:0000256" key="1">
    <source>
        <dbReference type="SAM" id="Phobius"/>
    </source>
</evidence>
<dbReference type="RefSeq" id="WP_094155690.1">
    <property type="nucleotide sequence ID" value="NZ_CP020028.1"/>
</dbReference>
<keyword evidence="1" id="KW-0472">Membrane</keyword>
<organism evidence="2 3">
    <name type="scientific">Paenibacillus kribbensis</name>
    <dbReference type="NCBI Taxonomy" id="172713"/>
    <lineage>
        <taxon>Bacteria</taxon>
        <taxon>Bacillati</taxon>
        <taxon>Bacillota</taxon>
        <taxon>Bacilli</taxon>
        <taxon>Bacillales</taxon>
        <taxon>Paenibacillaceae</taxon>
        <taxon>Paenibacillus</taxon>
    </lineage>
</organism>
<name>A0A222WQQ7_9BACL</name>
<dbReference type="KEGG" id="pkb:B4V02_17010"/>
<evidence type="ECO:0008006" key="4">
    <source>
        <dbReference type="Google" id="ProtNLM"/>
    </source>
</evidence>
<reference evidence="2 3" key="1">
    <citation type="submission" date="2017-03" db="EMBL/GenBank/DDBJ databases">
        <title>Complete genome sequence of Paenibacillus Kribbensis producing bioflocculants.</title>
        <authorList>
            <person name="Lee H.-G."/>
            <person name="Oh H.-M."/>
        </authorList>
    </citation>
    <scope>NUCLEOTIDE SEQUENCE [LARGE SCALE GENOMIC DNA]</scope>
    <source>
        <strain evidence="2 3">AM49</strain>
    </source>
</reference>